<reference evidence="1" key="1">
    <citation type="journal article" date="2020" name="Stud. Mycol.">
        <title>101 Dothideomycetes genomes: a test case for predicting lifestyles and emergence of pathogens.</title>
        <authorList>
            <person name="Haridas S."/>
            <person name="Albert R."/>
            <person name="Binder M."/>
            <person name="Bloem J."/>
            <person name="Labutti K."/>
            <person name="Salamov A."/>
            <person name="Andreopoulos B."/>
            <person name="Baker S."/>
            <person name="Barry K."/>
            <person name="Bills G."/>
            <person name="Bluhm B."/>
            <person name="Cannon C."/>
            <person name="Castanera R."/>
            <person name="Culley D."/>
            <person name="Daum C."/>
            <person name="Ezra D."/>
            <person name="Gonzalez J."/>
            <person name="Henrissat B."/>
            <person name="Kuo A."/>
            <person name="Liang C."/>
            <person name="Lipzen A."/>
            <person name="Lutzoni F."/>
            <person name="Magnuson J."/>
            <person name="Mondo S."/>
            <person name="Nolan M."/>
            <person name="Ohm R."/>
            <person name="Pangilinan J."/>
            <person name="Park H.-J."/>
            <person name="Ramirez L."/>
            <person name="Alfaro M."/>
            <person name="Sun H."/>
            <person name="Tritt A."/>
            <person name="Yoshinaga Y."/>
            <person name="Zwiers L.-H."/>
            <person name="Turgeon B."/>
            <person name="Goodwin S."/>
            <person name="Spatafora J."/>
            <person name="Crous P."/>
            <person name="Grigoriev I."/>
        </authorList>
    </citation>
    <scope>NUCLEOTIDE SEQUENCE</scope>
    <source>
        <strain evidence="1">CBS 525.71</strain>
    </source>
</reference>
<sequence>MTSVLHYRDPIAYRSDFMSTPNYAPPHMMDNPKKALSYDGHSSESESRKNMSGGKKRPSRAGTRSVTTLTAAQLERKRANDREAQRAIRQRTKDHIDSLERQNRELQAQLEGSSSSKMIDLMRRNEELEQENAMLRARMGHAPSTLGVPEHNTGILIAGAPSPSDRIQMLSQPRRSSTGTARSVHSVPEIATPASQAGHWQTQHSYAHHVSSPHVEAPPPMDVSTSHHDARWSPHPSSHPQHHSVSMAEHPSVHAVEPYPSSYGMESNARAMSYPLENASLVTSQPMQMTGYGTPTSHPSPHPSEYQRHMSVPMNHQVPPQPQHPHAHAQQQTSAPYPSYTHQGYAPQVSHPSEMPMMAHAPHSHAQPQPQMMGEPGQHIMYMQPNMKVEH</sequence>
<comment type="caution">
    <text evidence="1">The sequence shown here is derived from an EMBL/GenBank/DDBJ whole genome shotgun (WGS) entry which is preliminary data.</text>
</comment>
<proteinExistence type="predicted"/>
<dbReference type="Proteomes" id="UP000799754">
    <property type="component" value="Unassembled WGS sequence"/>
</dbReference>
<dbReference type="EMBL" id="MU006711">
    <property type="protein sequence ID" value="KAF2628911.1"/>
    <property type="molecule type" value="Genomic_DNA"/>
</dbReference>
<evidence type="ECO:0000313" key="2">
    <source>
        <dbReference type="Proteomes" id="UP000799754"/>
    </source>
</evidence>
<accession>A0ACB6S3S7</accession>
<organism evidence="1 2">
    <name type="scientific">Macroventuria anomochaeta</name>
    <dbReference type="NCBI Taxonomy" id="301207"/>
    <lineage>
        <taxon>Eukaryota</taxon>
        <taxon>Fungi</taxon>
        <taxon>Dikarya</taxon>
        <taxon>Ascomycota</taxon>
        <taxon>Pezizomycotina</taxon>
        <taxon>Dothideomycetes</taxon>
        <taxon>Pleosporomycetidae</taxon>
        <taxon>Pleosporales</taxon>
        <taxon>Pleosporineae</taxon>
        <taxon>Didymellaceae</taxon>
        <taxon>Macroventuria</taxon>
    </lineage>
</organism>
<name>A0ACB6S3S7_9PLEO</name>
<protein>
    <submittedName>
        <fullName evidence="1">Uncharacterized protein</fullName>
    </submittedName>
</protein>
<gene>
    <name evidence="1" type="ORF">BU25DRAFT_338324</name>
</gene>
<evidence type="ECO:0000313" key="1">
    <source>
        <dbReference type="EMBL" id="KAF2628911.1"/>
    </source>
</evidence>
<keyword evidence="2" id="KW-1185">Reference proteome</keyword>